<dbReference type="Gene3D" id="1.20.930.10">
    <property type="entry name" value="Conserved domain common to transcription factors TFIIS, elongin A, CRSP70"/>
    <property type="match status" value="1"/>
</dbReference>
<comment type="subcellular location">
    <subcellularLocation>
        <location evidence="1">Nucleus</location>
    </subcellularLocation>
</comment>
<dbReference type="Pfam" id="PF08711">
    <property type="entry name" value="Med26"/>
    <property type="match status" value="1"/>
</dbReference>
<feature type="compositionally biased region" description="Low complexity" evidence="2">
    <location>
        <begin position="181"/>
        <end position="191"/>
    </location>
</feature>
<dbReference type="PROSITE" id="PS51319">
    <property type="entry name" value="TFIIS_N"/>
    <property type="match status" value="1"/>
</dbReference>
<organism evidence="4 5">
    <name type="scientific">Cannabis sativa</name>
    <name type="common">Hemp</name>
    <name type="synonym">Marijuana</name>
    <dbReference type="NCBI Taxonomy" id="3483"/>
    <lineage>
        <taxon>Eukaryota</taxon>
        <taxon>Viridiplantae</taxon>
        <taxon>Streptophyta</taxon>
        <taxon>Embryophyta</taxon>
        <taxon>Tracheophyta</taxon>
        <taxon>Spermatophyta</taxon>
        <taxon>Magnoliopsida</taxon>
        <taxon>eudicotyledons</taxon>
        <taxon>Gunneridae</taxon>
        <taxon>Pentapetalae</taxon>
        <taxon>rosids</taxon>
        <taxon>fabids</taxon>
        <taxon>Rosales</taxon>
        <taxon>Cannabaceae</taxon>
        <taxon>Cannabis</taxon>
    </lineage>
</organism>
<sequence length="1086" mass="117407">MTLEDFFTLTEMKDGLTALSRVEELITVMQKEKECGVKNASDATRQWTAVASTIAATENKDCLDRFINLDGLLFIDRWLKEAQQLCTDANESFVEESITALLQALEKLHVDNEKSKSSGIWITIETLLGHKSSRVKDRAKLLFDSWKQESCEDKVNNVVDNVGLLHNDGTSKPILDEDRPSSSGVSTSEGTVKGEEMQTAEPAKEIISSDILSGRDDVQINNQQGIDKSSNSANIDEITANPSALIILNSVEKSPTEEDSTVCSIGGSTPSEPSFVAPKNGTVEGQPDFSKVNELTKNEKQADKAENSLPSPKEPFIVSSDAGASSSLELMKQPTLQNNGGLNENDSCQKLSPVGGAVASASDSRSVIGDSKFINNLNVVDDSECCSKASHFSSGNHNSLAKPEDLGTSSMTDDLESVDDDKEYGRDDEHKKSSSDEDMESASDEDTDFRSAYEFSKPVMDSNRSRATDRRRSDSEFDIGFGVDALEVARRVAEAVEREVGDLKGPFSCSSSEKISSGEPKEAGSPDSINEKQDRPPEVSSKEEPTAQSHSAEAYPREDLQVRNIANLDVVPENCTHAVDSSQVTEAVEETKMNIDKGPCGFDLNEELFSDEVERYANIVSTPVPVVSASRPVTSGLSVSPLQFEGSLGWKGSAATSAFRPASPRRNSDNDKNHSVGGTSDSSSKQRQDFLDIDLNVAEGGEDLGKQIPALSGLPSGESSVEASPKKSKRFKLDLNTIEDDSDVLPLNLKAEGQQLFHHRNGHRSPSPASSSSSMQPFMRNIDLNDRPSFIDSIEQGSGKSFQGVNKFVVPNSVISIMGTRVEINRKDTVPQVLSLHSGKSLEPAFDAATMTRTGSFLGLASTGSYGHSPVYGYNGLATGPTMSFSNPMYGPGGAIPCMLDSRGTLMPQNLVSTAPPFPQHPFIMGMANAHPSLNGAGPSRPNFDLNSGFVVEGGGNRDSVLRPFFISGQGRPLEEQLRTNSQPPSSSAIGGKRKEPDGGWEAYQFSYKQHQPPSWKQENQNMEYKAPFICWEGGIDQFGSSFNSLILESGGGAIAWDTVCQKKSAGGIGFRRVKEWNMAAMVKYI</sequence>
<dbReference type="Gramene" id="evm.model.01.2634">
    <property type="protein sequence ID" value="cds.evm.model.01.2634"/>
    <property type="gene ID" value="evm.TU.01.2634"/>
</dbReference>
<protein>
    <recommendedName>
        <fullName evidence="3">TFIIS N-terminal domain-containing protein</fullName>
    </recommendedName>
</protein>
<feature type="region of interest" description="Disordered" evidence="2">
    <location>
        <begin position="706"/>
        <end position="727"/>
    </location>
</feature>
<evidence type="ECO:0000256" key="1">
    <source>
        <dbReference type="PROSITE-ProRule" id="PRU00649"/>
    </source>
</evidence>
<feature type="compositionally biased region" description="Polar residues" evidence="2">
    <location>
        <begin position="322"/>
        <end position="350"/>
    </location>
</feature>
<feature type="compositionally biased region" description="Low complexity" evidence="2">
    <location>
        <begin position="508"/>
        <end position="517"/>
    </location>
</feature>
<reference evidence="4" key="1">
    <citation type="submission" date="2018-11" db="EMBL/GenBank/DDBJ databases">
        <authorList>
            <person name="Grassa J C."/>
        </authorList>
    </citation>
    <scope>NUCLEOTIDE SEQUENCE [LARGE SCALE GENOMIC DNA]</scope>
</reference>
<reference evidence="4" key="2">
    <citation type="submission" date="2021-03" db="UniProtKB">
        <authorList>
            <consortium name="EnsemblPlants"/>
        </authorList>
    </citation>
    <scope>IDENTIFICATION</scope>
</reference>
<feature type="region of interest" description="Disordered" evidence="2">
    <location>
        <begin position="497"/>
        <end position="560"/>
    </location>
</feature>
<feature type="compositionally biased region" description="Basic and acidic residues" evidence="2">
    <location>
        <begin position="423"/>
        <end position="435"/>
    </location>
</feature>
<feature type="region of interest" description="Disordered" evidence="2">
    <location>
        <begin position="655"/>
        <end position="687"/>
    </location>
</feature>
<accession>A0A803NLZ2</accession>
<proteinExistence type="predicted"/>
<feature type="compositionally biased region" description="Acidic residues" evidence="2">
    <location>
        <begin position="436"/>
        <end position="447"/>
    </location>
</feature>
<dbReference type="InterPro" id="IPR017923">
    <property type="entry name" value="TFIIS_N"/>
</dbReference>
<feature type="compositionally biased region" description="Basic and acidic residues" evidence="2">
    <location>
        <begin position="463"/>
        <end position="475"/>
    </location>
</feature>
<feature type="compositionally biased region" description="Low complexity" evidence="2">
    <location>
        <begin position="765"/>
        <end position="774"/>
    </location>
</feature>
<feature type="domain" description="TFIIS N-terminal" evidence="3">
    <location>
        <begin position="73"/>
        <end position="153"/>
    </location>
</feature>
<dbReference type="InterPro" id="IPR035441">
    <property type="entry name" value="TFIIS/LEDGF_dom_sf"/>
</dbReference>
<dbReference type="SUPFAM" id="SSF47676">
    <property type="entry name" value="Conserved domain common to transcription factors TFIIS, elongin A, CRSP70"/>
    <property type="match status" value="1"/>
</dbReference>
<evidence type="ECO:0000313" key="4">
    <source>
        <dbReference type="EnsemblPlants" id="cds.evm.model.01.2634"/>
    </source>
</evidence>
<feature type="compositionally biased region" description="Polar residues" evidence="2">
    <location>
        <begin position="979"/>
        <end position="989"/>
    </location>
</feature>
<feature type="compositionally biased region" description="Polar residues" evidence="2">
    <location>
        <begin position="390"/>
        <end position="399"/>
    </location>
</feature>
<dbReference type="EMBL" id="UZAU01000077">
    <property type="status" value="NOT_ANNOTATED_CDS"/>
    <property type="molecule type" value="Genomic_DNA"/>
</dbReference>
<dbReference type="PANTHER" id="PTHR47292:SF1">
    <property type="entry name" value="TRANSCRIPTION ELONGATION FACTOR (TFIIS) FAMILY PROTEIN"/>
    <property type="match status" value="1"/>
</dbReference>
<evidence type="ECO:0000259" key="3">
    <source>
        <dbReference type="PROSITE" id="PS51319"/>
    </source>
</evidence>
<feature type="compositionally biased region" description="Acidic residues" evidence="2">
    <location>
        <begin position="413"/>
        <end position="422"/>
    </location>
</feature>
<dbReference type="Proteomes" id="UP000596661">
    <property type="component" value="Chromosome 1"/>
</dbReference>
<feature type="region of interest" description="Disordered" evidence="2">
    <location>
        <begin position="258"/>
        <end position="365"/>
    </location>
</feature>
<feature type="compositionally biased region" description="Polar residues" evidence="2">
    <location>
        <begin position="261"/>
        <end position="272"/>
    </location>
</feature>
<dbReference type="AlphaFoldDB" id="A0A803NLZ2"/>
<feature type="region of interest" description="Disordered" evidence="2">
    <location>
        <begin position="758"/>
        <end position="779"/>
    </location>
</feature>
<feature type="compositionally biased region" description="Basic and acidic residues" evidence="2">
    <location>
        <begin position="294"/>
        <end position="306"/>
    </location>
</feature>
<keyword evidence="1" id="KW-0539">Nucleus</keyword>
<evidence type="ECO:0000313" key="5">
    <source>
        <dbReference type="Proteomes" id="UP000596661"/>
    </source>
</evidence>
<feature type="region of interest" description="Disordered" evidence="2">
    <location>
        <begin position="972"/>
        <end position="996"/>
    </location>
</feature>
<evidence type="ECO:0000256" key="2">
    <source>
        <dbReference type="SAM" id="MobiDB-lite"/>
    </source>
</evidence>
<name>A0A803NLZ2_CANSA</name>
<feature type="region of interest" description="Disordered" evidence="2">
    <location>
        <begin position="169"/>
        <end position="202"/>
    </location>
</feature>
<dbReference type="PANTHER" id="PTHR47292">
    <property type="entry name" value="TRANSCRIPTION ELONGATION FACTOR (TFIIS) FAMILY PROTEIN-RELATED"/>
    <property type="match status" value="1"/>
</dbReference>
<feature type="region of interest" description="Disordered" evidence="2">
    <location>
        <begin position="387"/>
        <end position="480"/>
    </location>
</feature>
<dbReference type="GO" id="GO:0005634">
    <property type="term" value="C:nucleus"/>
    <property type="evidence" value="ECO:0007669"/>
    <property type="project" value="UniProtKB-SubCell"/>
</dbReference>
<dbReference type="OMA" id="DRENYEM"/>
<dbReference type="EnsemblPlants" id="evm.model.01.2634">
    <property type="protein sequence ID" value="cds.evm.model.01.2634"/>
    <property type="gene ID" value="evm.TU.01.2634"/>
</dbReference>
<keyword evidence="5" id="KW-1185">Reference proteome</keyword>
<feature type="compositionally biased region" description="Basic and acidic residues" evidence="2">
    <location>
        <begin position="519"/>
        <end position="545"/>
    </location>
</feature>